<proteinExistence type="inferred from homology"/>
<dbReference type="eggNOG" id="COG4126">
    <property type="taxonomic scope" value="Bacteria"/>
</dbReference>
<reference evidence="2" key="1">
    <citation type="journal article" date="2014" name="Int. J. Syst. Evol. Microbiol.">
        <title>Complete genome of a new Firmicutes species belonging to the dominant human colonic microbiota ('Ruminococcus bicirculans') reveals two chromosomes and a selective capacity to utilize plant glucans.</title>
        <authorList>
            <consortium name="NISC Comparative Sequencing Program"/>
            <person name="Wegmann U."/>
            <person name="Louis P."/>
            <person name="Goesmann A."/>
            <person name="Henrissat B."/>
            <person name="Duncan S.H."/>
            <person name="Flint H.J."/>
        </authorList>
    </citation>
    <scope>NUCLEOTIDE SEQUENCE</scope>
    <source>
        <strain evidence="2">CGMCC 1.11013</strain>
    </source>
</reference>
<comment type="caution">
    <text evidence="3">The sequence shown here is derived from an EMBL/GenBank/DDBJ whole genome shotgun (WGS) entry which is preliminary data.</text>
</comment>
<dbReference type="AlphaFoldDB" id="A0A069P5W4"/>
<dbReference type="InterPro" id="IPR053714">
    <property type="entry name" value="Iso_Racemase_Enz_sf"/>
</dbReference>
<reference evidence="5" key="3">
    <citation type="journal article" date="2019" name="Int. J. Syst. Evol. Microbiol.">
        <title>The Global Catalogue of Microorganisms (GCM) 10K type strain sequencing project: providing services to taxonomists for standard genome sequencing and annotation.</title>
        <authorList>
            <consortium name="The Broad Institute Genomics Platform"/>
            <consortium name="The Broad Institute Genome Sequencing Center for Infectious Disease"/>
            <person name="Wu L."/>
            <person name="Ma J."/>
        </authorList>
    </citation>
    <scope>NUCLEOTIDE SEQUENCE [LARGE SCALE GENOMIC DNA]</scope>
    <source>
        <strain evidence="5">CGMCC 1.11013</strain>
    </source>
</reference>
<organism evidence="3 4">
    <name type="scientific">Caballeronia grimmiae</name>
    <dbReference type="NCBI Taxonomy" id="1071679"/>
    <lineage>
        <taxon>Bacteria</taxon>
        <taxon>Pseudomonadati</taxon>
        <taxon>Pseudomonadota</taxon>
        <taxon>Betaproteobacteria</taxon>
        <taxon>Burkholderiales</taxon>
        <taxon>Burkholderiaceae</taxon>
        <taxon>Caballeronia</taxon>
    </lineage>
</organism>
<dbReference type="PANTHER" id="PTHR28047">
    <property type="entry name" value="PROTEIN DCG1"/>
    <property type="match status" value="1"/>
</dbReference>
<reference evidence="2" key="4">
    <citation type="submission" date="2024-05" db="EMBL/GenBank/DDBJ databases">
        <authorList>
            <person name="Sun Q."/>
            <person name="Zhou Y."/>
        </authorList>
    </citation>
    <scope>NUCLEOTIDE SEQUENCE</scope>
    <source>
        <strain evidence="2">CGMCC 1.11013</strain>
    </source>
</reference>
<evidence type="ECO:0000313" key="5">
    <source>
        <dbReference type="Proteomes" id="UP000597138"/>
    </source>
</evidence>
<gene>
    <name evidence="3" type="ORF">BG57_31600</name>
    <name evidence="2" type="ORF">GCM10010985_30520</name>
</gene>
<dbReference type="InterPro" id="IPR052186">
    <property type="entry name" value="Hydantoin_racemase-like"/>
</dbReference>
<dbReference type="Proteomes" id="UP000027439">
    <property type="component" value="Unassembled WGS sequence"/>
</dbReference>
<dbReference type="GO" id="GO:0047661">
    <property type="term" value="F:amino-acid racemase activity"/>
    <property type="evidence" value="ECO:0007669"/>
    <property type="project" value="InterPro"/>
</dbReference>
<evidence type="ECO:0000256" key="1">
    <source>
        <dbReference type="ARBA" id="ARBA00038414"/>
    </source>
</evidence>
<name>A0A069P5W4_9BURK</name>
<accession>A0A069P5W4</accession>
<dbReference type="PANTHER" id="PTHR28047:SF5">
    <property type="entry name" value="PROTEIN DCG1"/>
    <property type="match status" value="1"/>
</dbReference>
<dbReference type="STRING" id="1071679.BG57_31600"/>
<dbReference type="EMBL" id="BMEG01000004">
    <property type="protein sequence ID" value="GGD73974.1"/>
    <property type="molecule type" value="Genomic_DNA"/>
</dbReference>
<evidence type="ECO:0000313" key="4">
    <source>
        <dbReference type="Proteomes" id="UP000027439"/>
    </source>
</evidence>
<dbReference type="Proteomes" id="UP000597138">
    <property type="component" value="Unassembled WGS sequence"/>
</dbReference>
<comment type="similarity">
    <text evidence="1">Belongs to the HyuE racemase family.</text>
</comment>
<keyword evidence="5" id="KW-1185">Reference proteome</keyword>
<sequence length="221" mass="22973">MTAPIIFLNPNGLANVTREIEKTVRALRAQDDAPVVFETLRAVPGGIVTQRDSDRAAIAVEGYVAAHEAQASAFVIACYSDPGLHAAREVTLKPVIGIGGAAMATALARGSRIGVIAASTRGMPRHWRTYHAMQLGGAIAGERAVNLGVAESGEREAALGKLLATARLLRDEDGADVIVLGCAGMTPLRAELEQMLGVPVIDPCSTAASLAFGVVRERGLA</sequence>
<dbReference type="RefSeq" id="WP_035963254.1">
    <property type="nucleotide sequence ID" value="NZ_BMEG01000004.1"/>
</dbReference>
<dbReference type="Pfam" id="PF01177">
    <property type="entry name" value="Asp_Glu_race"/>
    <property type="match status" value="1"/>
</dbReference>
<dbReference type="EMBL" id="JFHE01000008">
    <property type="protein sequence ID" value="KDR35289.1"/>
    <property type="molecule type" value="Genomic_DNA"/>
</dbReference>
<dbReference type="InterPro" id="IPR015942">
    <property type="entry name" value="Asp/Glu/hydantoin_racemase"/>
</dbReference>
<dbReference type="Gene3D" id="3.40.50.12500">
    <property type="match status" value="1"/>
</dbReference>
<evidence type="ECO:0000313" key="3">
    <source>
        <dbReference type="EMBL" id="KDR35289.1"/>
    </source>
</evidence>
<reference evidence="3 4" key="2">
    <citation type="submission" date="2014-03" db="EMBL/GenBank/DDBJ databases">
        <title>Draft Genome Sequences of Four Burkholderia Strains.</title>
        <authorList>
            <person name="Liu X.Y."/>
            <person name="Li C.X."/>
            <person name="Xu J.H."/>
        </authorList>
    </citation>
    <scope>NUCLEOTIDE SEQUENCE [LARGE SCALE GENOMIC DNA]</scope>
    <source>
        <strain evidence="3 4">R27</strain>
    </source>
</reference>
<evidence type="ECO:0000313" key="2">
    <source>
        <dbReference type="EMBL" id="GGD73974.1"/>
    </source>
</evidence>
<protein>
    <submittedName>
        <fullName evidence="3">Asp/Glu racemase</fullName>
    </submittedName>
</protein>
<dbReference type="OrthoDB" id="9791723at2"/>